<keyword evidence="4" id="KW-1185">Reference proteome</keyword>
<feature type="non-terminal residue" evidence="3">
    <location>
        <position position="1"/>
    </location>
</feature>
<accession>A0A7K8GG86</accession>
<dbReference type="PANTHER" id="PTHR23428">
    <property type="entry name" value="HISTONE H2B"/>
    <property type="match status" value="1"/>
</dbReference>
<dbReference type="AlphaFoldDB" id="A0A7K8GG86"/>
<organism evidence="3 4">
    <name type="scientific">Orthonyx spaldingii</name>
    <name type="common">Chowchilla</name>
    <dbReference type="NCBI Taxonomy" id="38397"/>
    <lineage>
        <taxon>Eukaryota</taxon>
        <taxon>Metazoa</taxon>
        <taxon>Chordata</taxon>
        <taxon>Craniata</taxon>
        <taxon>Vertebrata</taxon>
        <taxon>Euteleostomi</taxon>
        <taxon>Archelosauria</taxon>
        <taxon>Archosauria</taxon>
        <taxon>Dinosauria</taxon>
        <taxon>Saurischia</taxon>
        <taxon>Theropoda</taxon>
        <taxon>Coelurosauria</taxon>
        <taxon>Aves</taxon>
        <taxon>Neognathae</taxon>
        <taxon>Neoaves</taxon>
        <taxon>Telluraves</taxon>
        <taxon>Australaves</taxon>
        <taxon>Passeriformes</taxon>
        <taxon>Corvoidea</taxon>
        <taxon>Orthonychidae</taxon>
        <taxon>Orthonyx</taxon>
    </lineage>
</organism>
<comment type="caution">
    <text evidence="3">The sequence shown here is derived from an EMBL/GenBank/DDBJ whole genome shotgun (WGS) entry which is preliminary data.</text>
</comment>
<dbReference type="GO" id="GO:0000786">
    <property type="term" value="C:nucleosome"/>
    <property type="evidence" value="ECO:0007669"/>
    <property type="project" value="InterPro"/>
</dbReference>
<dbReference type="EMBL" id="VZTJ01002602">
    <property type="protein sequence ID" value="NXC03292.1"/>
    <property type="molecule type" value="Genomic_DNA"/>
</dbReference>
<dbReference type="SMART" id="SM00427">
    <property type="entry name" value="H2B"/>
    <property type="match status" value="1"/>
</dbReference>
<dbReference type="InterPro" id="IPR007125">
    <property type="entry name" value="H2A/H2B/H3"/>
</dbReference>
<dbReference type="Gene3D" id="1.10.20.10">
    <property type="entry name" value="Histone, subunit A"/>
    <property type="match status" value="1"/>
</dbReference>
<dbReference type="Pfam" id="PF00125">
    <property type="entry name" value="Histone"/>
    <property type="match status" value="1"/>
</dbReference>
<dbReference type="GO" id="GO:0003677">
    <property type="term" value="F:DNA binding"/>
    <property type="evidence" value="ECO:0007669"/>
    <property type="project" value="InterPro"/>
</dbReference>
<evidence type="ECO:0000259" key="2">
    <source>
        <dbReference type="Pfam" id="PF00125"/>
    </source>
</evidence>
<dbReference type="Proteomes" id="UP000526602">
    <property type="component" value="Unassembled WGS sequence"/>
</dbReference>
<protein>
    <submittedName>
        <fullName evidence="3">H2B3 protein</fullName>
    </submittedName>
</protein>
<reference evidence="3 4" key="1">
    <citation type="submission" date="2019-09" db="EMBL/GenBank/DDBJ databases">
        <title>Bird 10,000 Genomes (B10K) Project - Family phase.</title>
        <authorList>
            <person name="Zhang G."/>
        </authorList>
    </citation>
    <scope>NUCLEOTIDE SEQUENCE [LARGE SCALE GENOMIC DNA]</scope>
    <source>
        <strain evidence="3">B10K-DU-029-32</strain>
        <tissue evidence="3">Liver or heart</tissue>
    </source>
</reference>
<comment type="similarity">
    <text evidence="1">Belongs to the histone H2B family.</text>
</comment>
<dbReference type="GO" id="GO:0030527">
    <property type="term" value="F:structural constituent of chromatin"/>
    <property type="evidence" value="ECO:0007669"/>
    <property type="project" value="InterPro"/>
</dbReference>
<dbReference type="InterPro" id="IPR009072">
    <property type="entry name" value="Histone-fold"/>
</dbReference>
<proteinExistence type="inferred from homology"/>
<evidence type="ECO:0000313" key="4">
    <source>
        <dbReference type="Proteomes" id="UP000526602"/>
    </source>
</evidence>
<name>A0A7K8GG86_ORTSP</name>
<evidence type="ECO:0000256" key="1">
    <source>
        <dbReference type="ARBA" id="ARBA00006846"/>
    </source>
</evidence>
<feature type="domain" description="Core Histone H2A/H2B/H3" evidence="2">
    <location>
        <begin position="3"/>
        <end position="54"/>
    </location>
</feature>
<dbReference type="InterPro" id="IPR000558">
    <property type="entry name" value="Histone_H2B"/>
</dbReference>
<evidence type="ECO:0000313" key="3">
    <source>
        <dbReference type="EMBL" id="NXC03292.1"/>
    </source>
</evidence>
<gene>
    <name evidence="3" type="primary">H2b3</name>
    <name evidence="3" type="ORF">ORTSPA_R14727</name>
</gene>
<feature type="non-terminal residue" evidence="3">
    <location>
        <position position="79"/>
    </location>
</feature>
<sequence>QVASDLSLSSKAVSIVNSFVNYMFEQLVSKSSRLVQDNHCATITSREVQRAVRLLLSGKLAKHTVAEGTRAITKYTSSK</sequence>
<dbReference type="GO" id="GO:0046982">
    <property type="term" value="F:protein heterodimerization activity"/>
    <property type="evidence" value="ECO:0007669"/>
    <property type="project" value="InterPro"/>
</dbReference>
<dbReference type="CDD" id="cd22910">
    <property type="entry name" value="HFD_H2B"/>
    <property type="match status" value="1"/>
</dbReference>
<dbReference type="PRINTS" id="PR00621">
    <property type="entry name" value="HISTONEH2B"/>
</dbReference>
<dbReference type="SUPFAM" id="SSF47113">
    <property type="entry name" value="Histone-fold"/>
    <property type="match status" value="1"/>
</dbReference>